<reference evidence="1 2" key="1">
    <citation type="submission" date="2020-04" db="EMBL/GenBank/DDBJ databases">
        <title>Flammeovirga sp. SR4, a novel species isolated from seawater.</title>
        <authorList>
            <person name="Wang X."/>
        </authorList>
    </citation>
    <scope>NUCLEOTIDE SEQUENCE [LARGE SCALE GENOMIC DNA]</scope>
    <source>
        <strain evidence="1 2">ATCC 23126</strain>
    </source>
</reference>
<dbReference type="EMBL" id="JABANE010000182">
    <property type="protein sequence ID" value="NME72616.1"/>
    <property type="molecule type" value="Genomic_DNA"/>
</dbReference>
<comment type="caution">
    <text evidence="1">The sequence shown here is derived from an EMBL/GenBank/DDBJ whole genome shotgun (WGS) entry which is preliminary data.</text>
</comment>
<keyword evidence="2" id="KW-1185">Reference proteome</keyword>
<proteinExistence type="predicted"/>
<evidence type="ECO:0000313" key="1">
    <source>
        <dbReference type="EMBL" id="NME72616.1"/>
    </source>
</evidence>
<dbReference type="AlphaFoldDB" id="A0A7X9S1D6"/>
<dbReference type="RefSeq" id="WP_169660802.1">
    <property type="nucleotide sequence ID" value="NZ_JABANE010000182.1"/>
</dbReference>
<sequence>MYAGQCGKHATLNDKFREFINNIGFKHKETTKRAYDLEGIEFDKFKEINNWIDENYLPI</sequence>
<name>A0A7X9S1D6_9BACT</name>
<organism evidence="1 2">
    <name type="scientific">Flammeovirga aprica JL-4</name>
    <dbReference type="NCBI Taxonomy" id="694437"/>
    <lineage>
        <taxon>Bacteria</taxon>
        <taxon>Pseudomonadati</taxon>
        <taxon>Bacteroidota</taxon>
        <taxon>Cytophagia</taxon>
        <taxon>Cytophagales</taxon>
        <taxon>Flammeovirgaceae</taxon>
        <taxon>Flammeovirga</taxon>
    </lineage>
</organism>
<gene>
    <name evidence="1" type="ORF">HHU12_31950</name>
</gene>
<protein>
    <submittedName>
        <fullName evidence="1">Uncharacterized protein</fullName>
    </submittedName>
</protein>
<dbReference type="Proteomes" id="UP000576082">
    <property type="component" value="Unassembled WGS sequence"/>
</dbReference>
<evidence type="ECO:0000313" key="2">
    <source>
        <dbReference type="Proteomes" id="UP000576082"/>
    </source>
</evidence>
<accession>A0A7X9S1D6</accession>